<dbReference type="RefSeq" id="WP_051759827.1">
    <property type="nucleotide sequence ID" value="NZ_JNFF01000048.1"/>
</dbReference>
<proteinExistence type="predicted"/>
<dbReference type="Pfam" id="PF01966">
    <property type="entry name" value="HD"/>
    <property type="match status" value="1"/>
</dbReference>
<dbReference type="OrthoDB" id="5728337at2"/>
<dbReference type="eggNOG" id="COG4339">
    <property type="taxonomic scope" value="Bacteria"/>
</dbReference>
<gene>
    <name evidence="2" type="ORF">N180_06300</name>
</gene>
<evidence type="ECO:0000313" key="2">
    <source>
        <dbReference type="EMBL" id="KEQ30138.1"/>
    </source>
</evidence>
<dbReference type="PANTHER" id="PTHR21174">
    <property type="match status" value="1"/>
</dbReference>
<dbReference type="Gene3D" id="1.10.3210.10">
    <property type="entry name" value="Hypothetical protein af1432"/>
    <property type="match status" value="1"/>
</dbReference>
<feature type="domain" description="HD/PDEase" evidence="1">
    <location>
        <begin position="24"/>
        <end position="138"/>
    </location>
</feature>
<evidence type="ECO:0000313" key="3">
    <source>
        <dbReference type="Proteomes" id="UP000028007"/>
    </source>
</evidence>
<organism evidence="2 3">
    <name type="scientific">Pedobacter antarcticus 4BY</name>
    <dbReference type="NCBI Taxonomy" id="1358423"/>
    <lineage>
        <taxon>Bacteria</taxon>
        <taxon>Pseudomonadati</taxon>
        <taxon>Bacteroidota</taxon>
        <taxon>Sphingobacteriia</taxon>
        <taxon>Sphingobacteriales</taxon>
        <taxon>Sphingobacteriaceae</taxon>
        <taxon>Pedobacter</taxon>
    </lineage>
</organism>
<dbReference type="SUPFAM" id="SSF109604">
    <property type="entry name" value="HD-domain/PDEase-like"/>
    <property type="match status" value="1"/>
</dbReference>
<dbReference type="SMART" id="SM00471">
    <property type="entry name" value="HDc"/>
    <property type="match status" value="1"/>
</dbReference>
<name>A0A081PHG5_9SPHI</name>
<evidence type="ECO:0000259" key="1">
    <source>
        <dbReference type="SMART" id="SM00471"/>
    </source>
</evidence>
<dbReference type="CDD" id="cd00077">
    <property type="entry name" value="HDc"/>
    <property type="match status" value="1"/>
</dbReference>
<dbReference type="InterPro" id="IPR009218">
    <property type="entry name" value="HD_phosphohydro"/>
</dbReference>
<accession>A0A081PHG5</accession>
<comment type="caution">
    <text evidence="2">The sequence shown here is derived from an EMBL/GenBank/DDBJ whole genome shotgun (WGS) entry which is preliminary data.</text>
</comment>
<protein>
    <recommendedName>
        <fullName evidence="1">HD/PDEase domain-containing protein</fullName>
    </recommendedName>
</protein>
<dbReference type="InterPro" id="IPR003607">
    <property type="entry name" value="HD/PDEase_dom"/>
</dbReference>
<dbReference type="InterPro" id="IPR006674">
    <property type="entry name" value="HD_domain"/>
</dbReference>
<reference evidence="2 3" key="1">
    <citation type="journal article" date="1992" name="Int. J. Syst. Bacteriol.">
        <title>Sphingobacterium antarcticus sp. nov. a Psychrotrophic Bacterium from the Soils of Schirmacher Oasis, Antarctica.</title>
        <authorList>
            <person name="Shivaji S."/>
            <person name="Ray M.K."/>
            <person name="Rao N.S."/>
            <person name="Saiserr L."/>
            <person name="Jagannadham M.V."/>
            <person name="Kumar G.S."/>
            <person name="Reddy G."/>
            <person name="Bhargava P.M."/>
        </authorList>
    </citation>
    <scope>NUCLEOTIDE SEQUENCE [LARGE SCALE GENOMIC DNA]</scope>
    <source>
        <strain evidence="2 3">4BY</strain>
    </source>
</reference>
<dbReference type="EMBL" id="JNFF01000048">
    <property type="protein sequence ID" value="KEQ30138.1"/>
    <property type="molecule type" value="Genomic_DNA"/>
</dbReference>
<dbReference type="AlphaFoldDB" id="A0A081PHG5"/>
<dbReference type="PANTHER" id="PTHR21174:SF0">
    <property type="entry name" value="HD PHOSPHOHYDROLASE FAMILY PROTEIN-RELATED"/>
    <property type="match status" value="1"/>
</dbReference>
<sequence length="193" mass="22399">MNDLVKSVEDYVSTLLKENLSVDLDFHSLTHTLEVVEAALEIGQLCNLDDSEIEILLVSAWFHDCGYIYTYVGHEEQSKQIAKSFLDKYNANTEFINSVLACIEATKFPQFPQNKIEMVLCDADLFHFTKTSYPKYAHAIRKEFEVFLQRVYSDKEWKTLNCGMLLNHSYWTIYGKTILDRFKEVNIGLLNCN</sequence>
<keyword evidence="3" id="KW-1185">Reference proteome</keyword>
<dbReference type="Proteomes" id="UP000028007">
    <property type="component" value="Unassembled WGS sequence"/>
</dbReference>